<dbReference type="InterPro" id="IPR009003">
    <property type="entry name" value="Peptidase_S1_PA"/>
</dbReference>
<dbReference type="InterPro" id="IPR001478">
    <property type="entry name" value="PDZ"/>
</dbReference>
<dbReference type="PRINTS" id="PR00834">
    <property type="entry name" value="PROTEASES2C"/>
</dbReference>
<dbReference type="Gene3D" id="2.30.42.10">
    <property type="match status" value="1"/>
</dbReference>
<evidence type="ECO:0000313" key="6">
    <source>
        <dbReference type="EMBL" id="MEJ8812042.1"/>
    </source>
</evidence>
<protein>
    <submittedName>
        <fullName evidence="6">S1C family serine protease</fullName>
        <ecNumber evidence="6">3.4.21.-</ecNumber>
    </submittedName>
</protein>
<dbReference type="SUPFAM" id="SSF50494">
    <property type="entry name" value="Trypsin-like serine proteases"/>
    <property type="match status" value="1"/>
</dbReference>
<proteinExistence type="inferred from homology"/>
<gene>
    <name evidence="6" type="ORF">WKW77_13255</name>
</gene>
<accession>A0ABU8VFT6</accession>
<dbReference type="SMART" id="SM00228">
    <property type="entry name" value="PDZ"/>
    <property type="match status" value="1"/>
</dbReference>
<dbReference type="PROSITE" id="PS50106">
    <property type="entry name" value="PDZ"/>
    <property type="match status" value="1"/>
</dbReference>
<evidence type="ECO:0000256" key="4">
    <source>
        <dbReference type="ARBA" id="ARBA00022825"/>
    </source>
</evidence>
<keyword evidence="3 6" id="KW-0378">Hydrolase</keyword>
<evidence type="ECO:0000256" key="3">
    <source>
        <dbReference type="ARBA" id="ARBA00022801"/>
    </source>
</evidence>
<keyword evidence="4" id="KW-0720">Serine protease</keyword>
<evidence type="ECO:0000313" key="7">
    <source>
        <dbReference type="Proteomes" id="UP001365846"/>
    </source>
</evidence>
<sequence>MRTQGSIVRSSLAPGLVRDRFRWLGSLALCVAALLGVSAMAATPAETAAMNAQVRALKRAGDAVVAVNVTATEGATSADSLGQRRSGSGVVIGPDGLILTIGYLLLEAETIEVVTQDDRVLPAREVAYDLATGFGLVRPLVPLRGIEPVPMAGVATLKVGEPLLVATGSSRGTEVGFTRLIATRPFSGYWEYHIESAIFTSPPVANHSGAALFNSRGDLLGIGSLFVLEAAGPERTLPGNMFVPVDLLRPVLAELQANGRTRASIRPWLGVSSSERDGHVEIVRVDRAGPAVEAGLRPGDVVLEIDGIEVTTLEGFYKQLWKRPLAEGDVELTVQQGSEVRKIKVHSIDRMRTLRKPEGI</sequence>
<dbReference type="Pfam" id="PF13365">
    <property type="entry name" value="Trypsin_2"/>
    <property type="match status" value="1"/>
</dbReference>
<comment type="caution">
    <text evidence="6">The sequence shown here is derived from an EMBL/GenBank/DDBJ whole genome shotgun (WGS) entry which is preliminary data.</text>
</comment>
<dbReference type="EC" id="3.4.21.-" evidence="6"/>
<dbReference type="InterPro" id="IPR036034">
    <property type="entry name" value="PDZ_sf"/>
</dbReference>
<dbReference type="Proteomes" id="UP001365846">
    <property type="component" value="Unassembled WGS sequence"/>
</dbReference>
<dbReference type="GO" id="GO:0006508">
    <property type="term" value="P:proteolysis"/>
    <property type="evidence" value="ECO:0007669"/>
    <property type="project" value="UniProtKB-KW"/>
</dbReference>
<dbReference type="Gene3D" id="2.40.10.120">
    <property type="match status" value="1"/>
</dbReference>
<dbReference type="InterPro" id="IPR001940">
    <property type="entry name" value="Peptidase_S1C"/>
</dbReference>
<dbReference type="SUPFAM" id="SSF50156">
    <property type="entry name" value="PDZ domain-like"/>
    <property type="match status" value="1"/>
</dbReference>
<dbReference type="EMBL" id="JBBKZU010000005">
    <property type="protein sequence ID" value="MEJ8812042.1"/>
    <property type="molecule type" value="Genomic_DNA"/>
</dbReference>
<dbReference type="Pfam" id="PF13180">
    <property type="entry name" value="PDZ_2"/>
    <property type="match status" value="1"/>
</dbReference>
<name>A0ABU8VFT6_9BURK</name>
<dbReference type="GO" id="GO:0008233">
    <property type="term" value="F:peptidase activity"/>
    <property type="evidence" value="ECO:0007669"/>
    <property type="project" value="UniProtKB-KW"/>
</dbReference>
<dbReference type="RefSeq" id="WP_340357309.1">
    <property type="nucleotide sequence ID" value="NZ_JBBKZU010000005.1"/>
</dbReference>
<evidence type="ECO:0000256" key="2">
    <source>
        <dbReference type="ARBA" id="ARBA00022670"/>
    </source>
</evidence>
<keyword evidence="2 6" id="KW-0645">Protease</keyword>
<feature type="domain" description="PDZ" evidence="5">
    <location>
        <begin position="252"/>
        <end position="315"/>
    </location>
</feature>
<keyword evidence="7" id="KW-1185">Reference proteome</keyword>
<dbReference type="PANTHER" id="PTHR22939:SF129">
    <property type="entry name" value="SERINE PROTEASE HTRA2, MITOCHONDRIAL"/>
    <property type="match status" value="1"/>
</dbReference>
<reference evidence="6 7" key="1">
    <citation type="submission" date="2024-03" db="EMBL/GenBank/DDBJ databases">
        <title>Novel species of the genus Variovorax.</title>
        <authorList>
            <person name="Liu Q."/>
            <person name="Xin Y.-H."/>
        </authorList>
    </citation>
    <scope>NUCLEOTIDE SEQUENCE [LARGE SCALE GENOMIC DNA]</scope>
    <source>
        <strain evidence="6 7">KACC 18899</strain>
    </source>
</reference>
<comment type="similarity">
    <text evidence="1">Belongs to the peptidase S1C family.</text>
</comment>
<evidence type="ECO:0000256" key="1">
    <source>
        <dbReference type="ARBA" id="ARBA00010541"/>
    </source>
</evidence>
<dbReference type="PANTHER" id="PTHR22939">
    <property type="entry name" value="SERINE PROTEASE FAMILY S1C HTRA-RELATED"/>
    <property type="match status" value="1"/>
</dbReference>
<organism evidence="6 7">
    <name type="scientific">Variovorax ureilyticus</name>
    <dbReference type="NCBI Taxonomy" id="1836198"/>
    <lineage>
        <taxon>Bacteria</taxon>
        <taxon>Pseudomonadati</taxon>
        <taxon>Pseudomonadota</taxon>
        <taxon>Betaproteobacteria</taxon>
        <taxon>Burkholderiales</taxon>
        <taxon>Comamonadaceae</taxon>
        <taxon>Variovorax</taxon>
    </lineage>
</organism>
<evidence type="ECO:0000259" key="5">
    <source>
        <dbReference type="PROSITE" id="PS50106"/>
    </source>
</evidence>